<reference evidence="1 2" key="1">
    <citation type="submission" date="2018-06" db="EMBL/GenBank/DDBJ databases">
        <title>Genomic Encyclopedia of Archaeal and Bacterial Type Strains, Phase II (KMG-II): from individual species to whole genera.</title>
        <authorList>
            <person name="Goeker M."/>
        </authorList>
    </citation>
    <scope>NUCLEOTIDE SEQUENCE [LARGE SCALE GENOMIC DNA]</scope>
    <source>
        <strain evidence="1 2">ATCC BAA-1881</strain>
    </source>
</reference>
<dbReference type="Proteomes" id="UP000248806">
    <property type="component" value="Unassembled WGS sequence"/>
</dbReference>
<keyword evidence="2" id="KW-1185">Reference proteome</keyword>
<protein>
    <submittedName>
        <fullName evidence="1">Uncharacterized protein</fullName>
    </submittedName>
</protein>
<organism evidence="1 2">
    <name type="scientific">Thermosporothrix hazakensis</name>
    <dbReference type="NCBI Taxonomy" id="644383"/>
    <lineage>
        <taxon>Bacteria</taxon>
        <taxon>Bacillati</taxon>
        <taxon>Chloroflexota</taxon>
        <taxon>Ktedonobacteria</taxon>
        <taxon>Ktedonobacterales</taxon>
        <taxon>Thermosporotrichaceae</taxon>
        <taxon>Thermosporothrix</taxon>
    </lineage>
</organism>
<sequence length="100" mass="10912">MKLRHGGFTLVQKPNGDMAIAALIRDEHDQVVAILFEPSLAEVVVLAPLFREAAALIESLVQAGKLTPHLEGRAKEIVSRLAIARQFYTEPPQATTPAQE</sequence>
<evidence type="ECO:0000313" key="2">
    <source>
        <dbReference type="Proteomes" id="UP000248806"/>
    </source>
</evidence>
<dbReference type="RefSeq" id="WP_111325304.1">
    <property type="nucleotide sequence ID" value="NZ_BIFX01000001.1"/>
</dbReference>
<name>A0A326U0Z8_THEHA</name>
<evidence type="ECO:0000313" key="1">
    <source>
        <dbReference type="EMBL" id="PZW23394.1"/>
    </source>
</evidence>
<gene>
    <name evidence="1" type="ORF">EI42_05016</name>
</gene>
<dbReference type="EMBL" id="QKUF01000026">
    <property type="protein sequence ID" value="PZW23394.1"/>
    <property type="molecule type" value="Genomic_DNA"/>
</dbReference>
<accession>A0A326U0Z8</accession>
<comment type="caution">
    <text evidence="1">The sequence shown here is derived from an EMBL/GenBank/DDBJ whole genome shotgun (WGS) entry which is preliminary data.</text>
</comment>
<proteinExistence type="predicted"/>
<dbReference type="AlphaFoldDB" id="A0A326U0Z8"/>